<keyword evidence="3" id="KW-0812">Transmembrane</keyword>
<dbReference type="GO" id="GO:0016791">
    <property type="term" value="F:phosphatase activity"/>
    <property type="evidence" value="ECO:0007669"/>
    <property type="project" value="TreeGrafter"/>
</dbReference>
<feature type="transmembrane region" description="Helical" evidence="3">
    <location>
        <begin position="349"/>
        <end position="368"/>
    </location>
</feature>
<proteinExistence type="predicted"/>
<dbReference type="OrthoDB" id="174931at2"/>
<keyword evidence="6" id="KW-1185">Reference proteome</keyword>
<keyword evidence="1" id="KW-0378">Hydrolase</keyword>
<keyword evidence="5" id="KW-0418">Kinase</keyword>
<sequence length="673" mass="77243">MFGYGNSQAQNTKTDSLENLLSITTDTVQKIAILDALTWEFRNSDLKKSLDYGLRNIALIQQSQYPEKLPDTYGYVGIIYRNLGDYSQSMAYHYKALKLAKRYKIVSREAYSYNNIGDVLQRQNHFSAAITNIQKAIDLFTQLNHKKGQAYGYLRLGEVFKKQKRYREALEVFFKVLEIKSQPNADVSTVLQRIGNIYSKQGKYKEAILYLNKALNQDIITQDILGVCNVQNDMSAIYLQQNNPQKVIRQATKTWQKASEIMAKPIMYKTARLLQQAYEKQNNYIKAYYYQKQYIKTLEDFLNEQRGTQLDALKFSHQLEKQQVELDLKDKNIQLLKQAQKEHRLRQSLVYALFAAIVLLGGLITALVRGNLRKKKANRLLQNRNQEIAEKNHEIVVQNRELHIQQEEIQAQHNAIELRNRHITQSIQAAKTIQEAILPQQVRIKQMFAQYFVLYRPRDVVSGDFYWAGKVGNTRILGAIDCTGHGVPGAFMSLIGFALLNEIINTKKITNPAEILTMLRLEVKQALKQDETLNRDGMDAGLVAIEDQPDGKVKVDFAGAKRPLWYITKDSDAMQVVEGSRVSIGLTYKNKRAIENNTYILDKGTLLYLSSDGFVDQNKVTRDKFGVKRLTELIYTLSNQDLSEQKQALDEALDEFMAGTEQRDDILLMGVKL</sequence>
<dbReference type="InterPro" id="IPR001932">
    <property type="entry name" value="PPM-type_phosphatase-like_dom"/>
</dbReference>
<comment type="caution">
    <text evidence="5">The sequence shown here is derived from an EMBL/GenBank/DDBJ whole genome shotgun (WGS) entry which is preliminary data.</text>
</comment>
<dbReference type="SMART" id="SM00028">
    <property type="entry name" value="TPR"/>
    <property type="match status" value="4"/>
</dbReference>
<dbReference type="InterPro" id="IPR019734">
    <property type="entry name" value="TPR_rpt"/>
</dbReference>
<protein>
    <submittedName>
        <fullName evidence="5">Serine/threonine kinase with GAF domain</fullName>
    </submittedName>
</protein>
<dbReference type="Pfam" id="PF13424">
    <property type="entry name" value="TPR_12"/>
    <property type="match status" value="2"/>
</dbReference>
<dbReference type="EMBL" id="AAWS01000021">
    <property type="protein sequence ID" value="EAY27676.1"/>
    <property type="molecule type" value="Genomic_DNA"/>
</dbReference>
<dbReference type="InterPro" id="IPR011990">
    <property type="entry name" value="TPR-like_helical_dom_sf"/>
</dbReference>
<evidence type="ECO:0000256" key="1">
    <source>
        <dbReference type="ARBA" id="ARBA00022801"/>
    </source>
</evidence>
<dbReference type="PANTHER" id="PTHR43156:SF9">
    <property type="entry name" value="HAMP DOMAIN-CONTAINING PROTEIN"/>
    <property type="match status" value="1"/>
</dbReference>
<dbReference type="eggNOG" id="COG2208">
    <property type="taxonomic scope" value="Bacteria"/>
</dbReference>
<dbReference type="InterPro" id="IPR036457">
    <property type="entry name" value="PPM-type-like_dom_sf"/>
</dbReference>
<dbReference type="Gene3D" id="3.60.40.10">
    <property type="entry name" value="PPM-type phosphatase domain"/>
    <property type="match status" value="1"/>
</dbReference>
<name>A1ZPD7_MICM2</name>
<feature type="repeat" description="TPR" evidence="2">
    <location>
        <begin position="150"/>
        <end position="183"/>
    </location>
</feature>
<dbReference type="Gene3D" id="1.25.40.10">
    <property type="entry name" value="Tetratricopeptide repeat domain"/>
    <property type="match status" value="2"/>
</dbReference>
<dbReference type="InterPro" id="IPR052016">
    <property type="entry name" value="Bact_Sigma-Reg"/>
</dbReference>
<reference evidence="5 6" key="1">
    <citation type="submission" date="2007-01" db="EMBL/GenBank/DDBJ databases">
        <authorList>
            <person name="Haygood M."/>
            <person name="Podell S."/>
            <person name="Anderson C."/>
            <person name="Hopkinson B."/>
            <person name="Roe K."/>
            <person name="Barbeau K."/>
            <person name="Gaasterland T."/>
            <person name="Ferriera S."/>
            <person name="Johnson J."/>
            <person name="Kravitz S."/>
            <person name="Beeson K."/>
            <person name="Sutton G."/>
            <person name="Rogers Y.-H."/>
            <person name="Friedman R."/>
            <person name="Frazier M."/>
            <person name="Venter J.C."/>
        </authorList>
    </citation>
    <scope>NUCLEOTIDE SEQUENCE [LARGE SCALE GENOMIC DNA]</scope>
    <source>
        <strain evidence="5 6">ATCC 23134</strain>
    </source>
</reference>
<dbReference type="Proteomes" id="UP000004095">
    <property type="component" value="Unassembled WGS sequence"/>
</dbReference>
<dbReference type="Pfam" id="PF07228">
    <property type="entry name" value="SpoIIE"/>
    <property type="match status" value="1"/>
</dbReference>
<dbReference type="AlphaFoldDB" id="A1ZPD7"/>
<keyword evidence="3" id="KW-0472">Membrane</keyword>
<dbReference type="SUPFAM" id="SSF48452">
    <property type="entry name" value="TPR-like"/>
    <property type="match status" value="2"/>
</dbReference>
<dbReference type="PROSITE" id="PS50005">
    <property type="entry name" value="TPR"/>
    <property type="match status" value="3"/>
</dbReference>
<keyword evidence="3" id="KW-1133">Transmembrane helix</keyword>
<feature type="domain" description="PPM-type phosphatase" evidence="4">
    <location>
        <begin position="446"/>
        <end position="673"/>
    </location>
</feature>
<feature type="repeat" description="TPR" evidence="2">
    <location>
        <begin position="188"/>
        <end position="221"/>
    </location>
</feature>
<keyword evidence="2" id="KW-0802">TPR repeat</keyword>
<evidence type="ECO:0000256" key="3">
    <source>
        <dbReference type="SAM" id="Phobius"/>
    </source>
</evidence>
<evidence type="ECO:0000313" key="6">
    <source>
        <dbReference type="Proteomes" id="UP000004095"/>
    </source>
</evidence>
<accession>A1ZPD7</accession>
<keyword evidence="5" id="KW-0808">Transferase</keyword>
<evidence type="ECO:0000256" key="2">
    <source>
        <dbReference type="PROSITE-ProRule" id="PRU00339"/>
    </source>
</evidence>
<dbReference type="eggNOG" id="COG0457">
    <property type="taxonomic scope" value="Bacteria"/>
</dbReference>
<dbReference type="SMART" id="SM00331">
    <property type="entry name" value="PP2C_SIG"/>
    <property type="match status" value="1"/>
</dbReference>
<organism evidence="5 6">
    <name type="scientific">Microscilla marina ATCC 23134</name>
    <dbReference type="NCBI Taxonomy" id="313606"/>
    <lineage>
        <taxon>Bacteria</taxon>
        <taxon>Pseudomonadati</taxon>
        <taxon>Bacteroidota</taxon>
        <taxon>Cytophagia</taxon>
        <taxon>Cytophagales</taxon>
        <taxon>Microscillaceae</taxon>
        <taxon>Microscilla</taxon>
    </lineage>
</organism>
<gene>
    <name evidence="5" type="ORF">M23134_03744</name>
</gene>
<feature type="repeat" description="TPR" evidence="2">
    <location>
        <begin position="70"/>
        <end position="103"/>
    </location>
</feature>
<dbReference type="PANTHER" id="PTHR43156">
    <property type="entry name" value="STAGE II SPORULATION PROTEIN E-RELATED"/>
    <property type="match status" value="1"/>
</dbReference>
<evidence type="ECO:0000313" key="5">
    <source>
        <dbReference type="EMBL" id="EAY27676.1"/>
    </source>
</evidence>
<dbReference type="GO" id="GO:0016301">
    <property type="term" value="F:kinase activity"/>
    <property type="evidence" value="ECO:0007669"/>
    <property type="project" value="UniProtKB-KW"/>
</dbReference>
<evidence type="ECO:0000259" key="4">
    <source>
        <dbReference type="SMART" id="SM00331"/>
    </source>
</evidence>